<keyword evidence="3" id="KW-1185">Reference proteome</keyword>
<evidence type="ECO:0000313" key="1">
    <source>
        <dbReference type="EMBL" id="CUH69329.1"/>
    </source>
</evidence>
<dbReference type="RefSeq" id="WP_058245367.1">
    <property type="nucleotide sequence ID" value="NZ_CYSB01000039.1"/>
</dbReference>
<gene>
    <name evidence="1" type="ORF">TL5118_03288</name>
    <name evidence="2" type="ORF">TL5120_04071</name>
</gene>
<accession>A0A0N7LYB5</accession>
<dbReference type="OrthoDB" id="7706971at2"/>
<name>A0A0N7LYB5_9RHOB</name>
<dbReference type="AlphaFoldDB" id="A0A0N7LYB5"/>
<protein>
    <submittedName>
        <fullName evidence="2">Uncharacterized protein</fullName>
    </submittedName>
</protein>
<evidence type="ECO:0000313" key="4">
    <source>
        <dbReference type="Proteomes" id="UP000051887"/>
    </source>
</evidence>
<dbReference type="EMBL" id="CYSC01000044">
    <property type="protein sequence ID" value="CUH74252.1"/>
    <property type="molecule type" value="Genomic_DNA"/>
</dbReference>
<evidence type="ECO:0000313" key="3">
    <source>
        <dbReference type="Proteomes" id="UP000051086"/>
    </source>
</evidence>
<dbReference type="Proteomes" id="UP000051086">
    <property type="component" value="Unassembled WGS sequence"/>
</dbReference>
<reference evidence="2 4" key="1">
    <citation type="submission" date="2015-09" db="EMBL/GenBank/DDBJ databases">
        <authorList>
            <consortium name="Swine Surveillance"/>
        </authorList>
    </citation>
    <scope>NUCLEOTIDE SEQUENCE [LARGE SCALE GENOMIC DNA]</scope>
    <source>
        <strain evidence="2 4">5120</strain>
    </source>
</reference>
<sequence>MTLHPTALTACTQRVDGCPYDAFEMGLLPVIRHMLTTYRSPETQAWVRAQTVAVERWGETVGLALCQRMQGVIRMLWECRKSDLSFMDPLDLDQRALLSDDEEALMDMLHHMRRDQTPKARDAVERLTGGLMDPHLIREGLKLAARFPAVGEATPSRHSGPRLSVVGGTA</sequence>
<organism evidence="2 4">
    <name type="scientific">Thalassovita autumnalis</name>
    <dbReference type="NCBI Taxonomy" id="2072972"/>
    <lineage>
        <taxon>Bacteria</taxon>
        <taxon>Pseudomonadati</taxon>
        <taxon>Pseudomonadota</taxon>
        <taxon>Alphaproteobacteria</taxon>
        <taxon>Rhodobacterales</taxon>
        <taxon>Roseobacteraceae</taxon>
        <taxon>Thalassovita</taxon>
    </lineage>
</organism>
<dbReference type="Proteomes" id="UP000051887">
    <property type="component" value="Unassembled WGS sequence"/>
</dbReference>
<dbReference type="EMBL" id="CYSB01000039">
    <property type="protein sequence ID" value="CUH69329.1"/>
    <property type="molecule type" value="Genomic_DNA"/>
</dbReference>
<proteinExistence type="predicted"/>
<reference evidence="1 3" key="2">
    <citation type="submission" date="2015-09" db="EMBL/GenBank/DDBJ databases">
        <authorList>
            <person name="Rodrigo-Torres L."/>
            <person name="Arahal D.R."/>
        </authorList>
    </citation>
    <scope>NUCLEOTIDE SEQUENCE [LARGE SCALE GENOMIC DNA]</scope>
    <source>
        <strain evidence="1 3">CECT 5118</strain>
    </source>
</reference>
<evidence type="ECO:0000313" key="2">
    <source>
        <dbReference type="EMBL" id="CUH74252.1"/>
    </source>
</evidence>